<reference evidence="1 2" key="1">
    <citation type="submission" date="2020-04" db="EMBL/GenBank/DDBJ databases">
        <title>Azohydromonas sp. isolated from soil.</title>
        <authorList>
            <person name="Dahal R.H."/>
        </authorList>
    </citation>
    <scope>NUCLEOTIDE SEQUENCE [LARGE SCALE GENOMIC DNA]</scope>
    <source>
        <strain evidence="1 2">G-1-1-14</strain>
    </source>
</reference>
<accession>A0A848F8B0</accession>
<keyword evidence="2" id="KW-1185">Reference proteome</keyword>
<dbReference type="AlphaFoldDB" id="A0A848F8B0"/>
<organism evidence="1 2">
    <name type="scientific">Azohydromonas caseinilytica</name>
    <dbReference type="NCBI Taxonomy" id="2728836"/>
    <lineage>
        <taxon>Bacteria</taxon>
        <taxon>Pseudomonadati</taxon>
        <taxon>Pseudomonadota</taxon>
        <taxon>Betaproteobacteria</taxon>
        <taxon>Burkholderiales</taxon>
        <taxon>Sphaerotilaceae</taxon>
        <taxon>Azohydromonas</taxon>
    </lineage>
</organism>
<dbReference type="EMBL" id="JABBFW010000006">
    <property type="protein sequence ID" value="NML15592.1"/>
    <property type="molecule type" value="Genomic_DNA"/>
</dbReference>
<dbReference type="RefSeq" id="WP_169160484.1">
    <property type="nucleotide sequence ID" value="NZ_JABBFW010000006.1"/>
</dbReference>
<protein>
    <submittedName>
        <fullName evidence="1">Uncharacterized protein</fullName>
    </submittedName>
</protein>
<gene>
    <name evidence="1" type="ORF">HHL10_11495</name>
</gene>
<sequence length="64" mass="7616">MSHPAVYRQLAIPVPVFDRIKDVQRRHEAQHGQRLTLAAVVSRIVLEHQRHEEQELQRRADRSR</sequence>
<proteinExistence type="predicted"/>
<name>A0A848F8B0_9BURK</name>
<evidence type="ECO:0000313" key="1">
    <source>
        <dbReference type="EMBL" id="NML15592.1"/>
    </source>
</evidence>
<comment type="caution">
    <text evidence="1">The sequence shown here is derived from an EMBL/GenBank/DDBJ whole genome shotgun (WGS) entry which is preliminary data.</text>
</comment>
<evidence type="ECO:0000313" key="2">
    <source>
        <dbReference type="Proteomes" id="UP000574067"/>
    </source>
</evidence>
<dbReference type="Proteomes" id="UP000574067">
    <property type="component" value="Unassembled WGS sequence"/>
</dbReference>